<keyword evidence="2" id="KW-1185">Reference proteome</keyword>
<gene>
    <name evidence="1" type="ORF">RchiOBHm_Chr7g0220901</name>
</gene>
<comment type="caution">
    <text evidence="1">The sequence shown here is derived from an EMBL/GenBank/DDBJ whole genome shotgun (WGS) entry which is preliminary data.</text>
</comment>
<accession>A0A2P6PCW9</accession>
<name>A0A2P6PCW9_ROSCH</name>
<organism evidence="1 2">
    <name type="scientific">Rosa chinensis</name>
    <name type="common">China rose</name>
    <dbReference type="NCBI Taxonomy" id="74649"/>
    <lineage>
        <taxon>Eukaryota</taxon>
        <taxon>Viridiplantae</taxon>
        <taxon>Streptophyta</taxon>
        <taxon>Embryophyta</taxon>
        <taxon>Tracheophyta</taxon>
        <taxon>Spermatophyta</taxon>
        <taxon>Magnoliopsida</taxon>
        <taxon>eudicotyledons</taxon>
        <taxon>Gunneridae</taxon>
        <taxon>Pentapetalae</taxon>
        <taxon>rosids</taxon>
        <taxon>fabids</taxon>
        <taxon>Rosales</taxon>
        <taxon>Rosaceae</taxon>
        <taxon>Rosoideae</taxon>
        <taxon>Rosoideae incertae sedis</taxon>
        <taxon>Rosa</taxon>
    </lineage>
</organism>
<dbReference type="EMBL" id="PDCK01000045">
    <property type="protein sequence ID" value="PRQ19770.1"/>
    <property type="molecule type" value="Genomic_DNA"/>
</dbReference>
<proteinExistence type="predicted"/>
<reference evidence="1 2" key="1">
    <citation type="journal article" date="2018" name="Nat. Genet.">
        <title>The Rosa genome provides new insights in the design of modern roses.</title>
        <authorList>
            <person name="Bendahmane M."/>
        </authorList>
    </citation>
    <scope>NUCLEOTIDE SEQUENCE [LARGE SCALE GENOMIC DNA]</scope>
    <source>
        <strain evidence="2">cv. Old Blush</strain>
    </source>
</reference>
<dbReference type="AlphaFoldDB" id="A0A2P6PCW9"/>
<protein>
    <submittedName>
        <fullName evidence="1">Uncharacterized protein</fullName>
    </submittedName>
</protein>
<dbReference type="Proteomes" id="UP000238479">
    <property type="component" value="Chromosome 7"/>
</dbReference>
<dbReference type="Gramene" id="PRQ19770">
    <property type="protein sequence ID" value="PRQ19770"/>
    <property type="gene ID" value="RchiOBHm_Chr7g0220901"/>
</dbReference>
<evidence type="ECO:0000313" key="2">
    <source>
        <dbReference type="Proteomes" id="UP000238479"/>
    </source>
</evidence>
<evidence type="ECO:0000313" key="1">
    <source>
        <dbReference type="EMBL" id="PRQ19770.1"/>
    </source>
</evidence>
<sequence length="49" mass="5349">MSKFVNFWVAHIWGRFCRIFGRISLNVGPAGSYPGLLGVLGSGPINLNE</sequence>